<protein>
    <submittedName>
        <fullName evidence="4">Uncharacterized protein</fullName>
    </submittedName>
</protein>
<organism evidence="4">
    <name type="scientific">Oikopleura dioica</name>
    <name type="common">Tunicate</name>
    <dbReference type="NCBI Taxonomy" id="34765"/>
    <lineage>
        <taxon>Eukaryota</taxon>
        <taxon>Metazoa</taxon>
        <taxon>Chordata</taxon>
        <taxon>Tunicata</taxon>
        <taxon>Appendicularia</taxon>
        <taxon>Copelata</taxon>
        <taxon>Oikopleuridae</taxon>
        <taxon>Oikopleura</taxon>
    </lineage>
</organism>
<dbReference type="Proteomes" id="UP000001307">
    <property type="component" value="Unassembled WGS sequence"/>
</dbReference>
<evidence type="ECO:0000313" key="5">
    <source>
        <dbReference type="Proteomes" id="UP000001307"/>
    </source>
</evidence>
<sequence length="519" mass="59725">MLGIDPAQIVQNIYSNSELSSEHKENSEIGLPKEDVLNQLNLIGVPSQFIELLAGKIDEELGSEILHITKEDFLLIFSNWIEEFQNADEGSYYNDSFADLCNASQLSDSRPDLSGTYSQGDSPKSRFTALGEITNTGYGGQSPVKKLKESNSMELCNSKLATEIANYKTYYQKSLSENERLQQTLDVKDKDFKATVDELEQLKKQYKMMKLTNDNLNADIDHMNEIREASRKKDLRIKELEHELKSVNEDCERAWERANTLSAEKNQLISDLEEERSRNIVLRQEMTIDRQEMANQMKDLRVDCEGHRQNLEDEKVRCAQVVKESEARCREVEEYKARVSELEEKMHDSGEVIYFAPEECSRQKNLQDELECSKDYKHFQFEELQSLKKKLDKESRKAEIALKDKQEGEEVIARLERELKSVRAMTQAQKMPEPVVSKVEVATVSIQTSPMKELKKEQPKRLSEQPPTKTQNRSLVRYPVLSTIFALWCALLSILILMISNWEGPIIDYSCPTLSATIH</sequence>
<feature type="coiled-coil region" evidence="1">
    <location>
        <begin position="199"/>
        <end position="352"/>
    </location>
</feature>
<keyword evidence="1" id="KW-0175">Coiled coil</keyword>
<evidence type="ECO:0000256" key="3">
    <source>
        <dbReference type="SAM" id="Phobius"/>
    </source>
</evidence>
<keyword evidence="5" id="KW-1185">Reference proteome</keyword>
<keyword evidence="3" id="KW-0812">Transmembrane</keyword>
<evidence type="ECO:0000313" key="4">
    <source>
        <dbReference type="EMBL" id="CBY22363.1"/>
    </source>
</evidence>
<feature type="compositionally biased region" description="Basic and acidic residues" evidence="2">
    <location>
        <begin position="452"/>
        <end position="463"/>
    </location>
</feature>
<evidence type="ECO:0000256" key="2">
    <source>
        <dbReference type="SAM" id="MobiDB-lite"/>
    </source>
</evidence>
<accession>E4WYB9</accession>
<feature type="transmembrane region" description="Helical" evidence="3">
    <location>
        <begin position="478"/>
        <end position="499"/>
    </location>
</feature>
<proteinExistence type="predicted"/>
<feature type="region of interest" description="Disordered" evidence="2">
    <location>
        <begin position="450"/>
        <end position="469"/>
    </location>
</feature>
<name>E4WYB9_OIKDI</name>
<keyword evidence="3" id="KW-1133">Transmembrane helix</keyword>
<dbReference type="AlphaFoldDB" id="E4WYB9"/>
<dbReference type="EMBL" id="FN653018">
    <property type="protein sequence ID" value="CBY22363.1"/>
    <property type="molecule type" value="Genomic_DNA"/>
</dbReference>
<feature type="coiled-coil region" evidence="1">
    <location>
        <begin position="381"/>
        <end position="425"/>
    </location>
</feature>
<dbReference type="InParanoid" id="E4WYB9"/>
<gene>
    <name evidence="4" type="ORF">GSOID_T00011922001</name>
</gene>
<dbReference type="OrthoDB" id="10481957at2759"/>
<reference evidence="4" key="1">
    <citation type="journal article" date="2010" name="Science">
        <title>Plasticity of animal genome architecture unmasked by rapid evolution of a pelagic tunicate.</title>
        <authorList>
            <person name="Denoeud F."/>
            <person name="Henriet S."/>
            <person name="Mungpakdee S."/>
            <person name="Aury J.M."/>
            <person name="Da Silva C."/>
            <person name="Brinkmann H."/>
            <person name="Mikhaleva J."/>
            <person name="Olsen L.C."/>
            <person name="Jubin C."/>
            <person name="Canestro C."/>
            <person name="Bouquet J.M."/>
            <person name="Danks G."/>
            <person name="Poulain J."/>
            <person name="Campsteijn C."/>
            <person name="Adamski M."/>
            <person name="Cross I."/>
            <person name="Yadetie F."/>
            <person name="Muffato M."/>
            <person name="Louis A."/>
            <person name="Butcher S."/>
            <person name="Tsagkogeorga G."/>
            <person name="Konrad A."/>
            <person name="Singh S."/>
            <person name="Jensen M.F."/>
            <person name="Cong E.H."/>
            <person name="Eikeseth-Otteraa H."/>
            <person name="Noel B."/>
            <person name="Anthouard V."/>
            <person name="Porcel B.M."/>
            <person name="Kachouri-Lafond R."/>
            <person name="Nishino A."/>
            <person name="Ugolini M."/>
            <person name="Chourrout P."/>
            <person name="Nishida H."/>
            <person name="Aasland R."/>
            <person name="Huzurbazar S."/>
            <person name="Westhof E."/>
            <person name="Delsuc F."/>
            <person name="Lehrach H."/>
            <person name="Reinhardt R."/>
            <person name="Weissenbach J."/>
            <person name="Roy S.W."/>
            <person name="Artiguenave F."/>
            <person name="Postlethwait J.H."/>
            <person name="Manak J.R."/>
            <person name="Thompson E.M."/>
            <person name="Jaillon O."/>
            <person name="Du Pasquier L."/>
            <person name="Boudinot P."/>
            <person name="Liberles D.A."/>
            <person name="Volff J.N."/>
            <person name="Philippe H."/>
            <person name="Lenhard B."/>
            <person name="Roest Crollius H."/>
            <person name="Wincker P."/>
            <person name="Chourrout D."/>
        </authorList>
    </citation>
    <scope>NUCLEOTIDE SEQUENCE [LARGE SCALE GENOMIC DNA]</scope>
</reference>
<evidence type="ECO:0000256" key="1">
    <source>
        <dbReference type="SAM" id="Coils"/>
    </source>
</evidence>
<keyword evidence="3" id="KW-0472">Membrane</keyword>